<comment type="caution">
    <text evidence="2">The sequence shown here is derived from an EMBL/GenBank/DDBJ whole genome shotgun (WGS) entry which is preliminary data.</text>
</comment>
<dbReference type="PANTHER" id="PTHR33490">
    <property type="entry name" value="BLR5614 PROTEIN-RELATED"/>
    <property type="match status" value="1"/>
</dbReference>
<dbReference type="Proteomes" id="UP001523401">
    <property type="component" value="Unassembled WGS sequence"/>
</dbReference>
<accession>A0ABT1CD67</accession>
<proteinExistence type="predicted"/>
<reference evidence="2 3" key="1">
    <citation type="submission" date="2022-06" db="EMBL/GenBank/DDBJ databases">
        <title>Whole-genome of Asaia lannensis strain LMG 27011T.</title>
        <authorList>
            <person name="Sombolestani A."/>
        </authorList>
    </citation>
    <scope>NUCLEOTIDE SEQUENCE [LARGE SCALE GENOMIC DNA]</scope>
    <source>
        <strain evidence="2 3">NBRC 102526</strain>
    </source>
</reference>
<organism evidence="2 3">
    <name type="scientific">Asaia lannensis NBRC 102526</name>
    <dbReference type="NCBI Taxonomy" id="1307926"/>
    <lineage>
        <taxon>Bacteria</taxon>
        <taxon>Pseudomonadati</taxon>
        <taxon>Pseudomonadota</taxon>
        <taxon>Alphaproteobacteria</taxon>
        <taxon>Acetobacterales</taxon>
        <taxon>Acetobacteraceae</taxon>
        <taxon>Asaia</taxon>
    </lineage>
</organism>
<dbReference type="Gene3D" id="3.10.620.30">
    <property type="match status" value="1"/>
</dbReference>
<sequence length="287" mass="32107">MSTPVLLNHRTSYRYDRMVSLGPQTIRLRPPVHMRNAIMTYALTIGPDHAGLTWRQDTHGNVVSEVSFSERMAQFTVDVSMIVDLAPYDPLVTLSRAAGMAPHHESDYRRPVVAAEVLAPFLEADDPSPAETHLARLTTLARRIATRLHYMRRLEPGVWTPQETLAREAGSCRDSAWLLIALARHLGYAARFVSGYLIEPSALQADPDRLVCDLHAWAEIWVPEHGWVGFDTTSGRLAAQNHIPLAASDTPEDAAPISGLLDQCQAEFDVLMQAHFLHRDDRREPKP</sequence>
<dbReference type="InterPro" id="IPR002931">
    <property type="entry name" value="Transglutaminase-like"/>
</dbReference>
<dbReference type="RefSeq" id="WP_252848391.1">
    <property type="nucleotide sequence ID" value="NZ_BAPW01000034.1"/>
</dbReference>
<dbReference type="SUPFAM" id="SSF54001">
    <property type="entry name" value="Cysteine proteinases"/>
    <property type="match status" value="1"/>
</dbReference>
<dbReference type="InterPro" id="IPR038765">
    <property type="entry name" value="Papain-like_cys_pep_sf"/>
</dbReference>
<gene>
    <name evidence="2" type="ORF">NF685_02055</name>
</gene>
<keyword evidence="3" id="KW-1185">Reference proteome</keyword>
<protein>
    <submittedName>
        <fullName evidence="2">Transglutaminase family protein</fullName>
    </submittedName>
</protein>
<dbReference type="PANTHER" id="PTHR33490:SF1">
    <property type="entry name" value="SLL1233 PROTEIN"/>
    <property type="match status" value="1"/>
</dbReference>
<dbReference type="Pfam" id="PF01841">
    <property type="entry name" value="Transglut_core"/>
    <property type="match status" value="1"/>
</dbReference>
<dbReference type="Pfam" id="PF08379">
    <property type="entry name" value="Bact_transglu_N"/>
    <property type="match status" value="1"/>
</dbReference>
<evidence type="ECO:0000259" key="1">
    <source>
        <dbReference type="SMART" id="SM00460"/>
    </source>
</evidence>
<feature type="domain" description="Transglutaminase-like" evidence="1">
    <location>
        <begin position="164"/>
        <end position="234"/>
    </location>
</feature>
<dbReference type="EMBL" id="JAMXQU010000001">
    <property type="protein sequence ID" value="MCO6158812.1"/>
    <property type="molecule type" value="Genomic_DNA"/>
</dbReference>
<dbReference type="InterPro" id="IPR013589">
    <property type="entry name" value="Bac_transglu_N"/>
</dbReference>
<name>A0ABT1CD67_9PROT</name>
<evidence type="ECO:0000313" key="3">
    <source>
        <dbReference type="Proteomes" id="UP001523401"/>
    </source>
</evidence>
<evidence type="ECO:0000313" key="2">
    <source>
        <dbReference type="EMBL" id="MCO6158812.1"/>
    </source>
</evidence>
<dbReference type="SMART" id="SM00460">
    <property type="entry name" value="TGc"/>
    <property type="match status" value="1"/>
</dbReference>